<dbReference type="InterPro" id="IPR016024">
    <property type="entry name" value="ARM-type_fold"/>
</dbReference>
<dbReference type="SUPFAM" id="SSF48371">
    <property type="entry name" value="ARM repeat"/>
    <property type="match status" value="1"/>
</dbReference>
<accession>A0A2T0TEK8</accession>
<dbReference type="InterPro" id="IPR008893">
    <property type="entry name" value="WGR_domain"/>
</dbReference>
<proteinExistence type="predicted"/>
<dbReference type="PROSITE" id="PS51977">
    <property type="entry name" value="WGR"/>
    <property type="match status" value="1"/>
</dbReference>
<dbReference type="Proteomes" id="UP000238375">
    <property type="component" value="Unassembled WGS sequence"/>
</dbReference>
<dbReference type="EMBL" id="PVTE01000003">
    <property type="protein sequence ID" value="PRY44106.1"/>
    <property type="molecule type" value="Genomic_DNA"/>
</dbReference>
<gene>
    <name evidence="2" type="ORF">CLV58_10375</name>
</gene>
<evidence type="ECO:0000259" key="1">
    <source>
        <dbReference type="PROSITE" id="PS51977"/>
    </source>
</evidence>
<dbReference type="OrthoDB" id="435394at2"/>
<organism evidence="2 3">
    <name type="scientific">Spirosoma oryzae</name>
    <dbReference type="NCBI Taxonomy" id="1469603"/>
    <lineage>
        <taxon>Bacteria</taxon>
        <taxon>Pseudomonadati</taxon>
        <taxon>Bacteroidota</taxon>
        <taxon>Cytophagia</taxon>
        <taxon>Cytophagales</taxon>
        <taxon>Cytophagaceae</taxon>
        <taxon>Spirosoma</taxon>
    </lineage>
</organism>
<sequence>MKLIKQIKLYFKEGNSDKVYEVDLCDVGSEQYVVNFRFGRRGATLKEGTKTPKPVALLAAENYFNSLEVEKRKKGYQSEDEVFRPMPTGIVDDSKPQTCEAAILKRLSALASGQTAFRTAWKPSRVIWRAGQLRLIESVPFLIRLVDRGDEMQRYAALWSLGRCADPQAARTLQVYFSNQKYADKIRRVAGEALLHVLKDDELWAHTQRIESRLPPSVQQALAEPDVATLTTLLADSVQNQSQPDYSMLEDLYTLTLNKPIIRAPLLNVLRTIPLKPGWFRHVRHILKMAELRDDFEVQGLLAYRFERTTSFFRKPAYYHYDEDSNDPSIYIAALGQRVRIRAELRKPESRLAYSNRTRSYLRKRLFRTLIQFGKQKSVDYVRLATAILLSYDKATDYRPPHSEITYKWDQAQQRSILYTRQYPAYNNAYLLNWILYGGNDKLEIDYMGLWHYRELVPYDTQVQLDAQQAVKPMEGGLFASLLSRFSQLLGKQATDTTPEHADTPAPSVRDEYFPELWDQMPQAYVQLLLRARVDEVHAFAYQNLCQHAAYPAIDEKIDDQLLRQLLTSTFEIPARWGVELLRKRLPHGADRSLVLLLLNSPFADVRKLGQEWIEQNSQPFVDDSGFVVAMLFSPHDELRRWMNRLLANVTLTATQQQVLIGRAVARLHTLTDNTAETNALIGDATQSLLRYTADALPLLSQQVVAELLQLPVASIQAFAVRLLILKNSQPSASVLGALLTSAYADVRLAGQQLYAGMVSGLTTDATYADELTELLVHALIRKEVAEGIHDELAMVLRGPLVTSVAKLDRATTLRLVYAHFRPAQELGLFMLDRYQNPHDLTIRQIIALGNHELLAIRQWCWNYFRQNVARIRYERDEAIRLLDATWEDTRQAAMAFFRHAFTETDWTPETLIGIADSVRPDVQAFGRELITHFFTDADGPEFLLKLSQHPAAAVQVFTTNYLERYATDQPDRLKALAFYFRSVLLRVQQSRTAKTRVFAFLRQEGLKSEDNARFVARILTDVSATAAIGDKASCIQIMRDLQQQFNELPLPIRQHQLEIR</sequence>
<comment type="caution">
    <text evidence="2">The sequence shown here is derived from an EMBL/GenBank/DDBJ whole genome shotgun (WGS) entry which is preliminary data.</text>
</comment>
<name>A0A2T0TEK8_9BACT</name>
<dbReference type="Gene3D" id="2.20.140.10">
    <property type="entry name" value="WGR domain"/>
    <property type="match status" value="1"/>
</dbReference>
<evidence type="ECO:0000313" key="2">
    <source>
        <dbReference type="EMBL" id="PRY44106.1"/>
    </source>
</evidence>
<protein>
    <submittedName>
        <fullName evidence="2">WGR domain-containing protein</fullName>
    </submittedName>
</protein>
<feature type="domain" description="WGR" evidence="1">
    <location>
        <begin position="1"/>
        <end position="90"/>
    </location>
</feature>
<dbReference type="CDD" id="cd07998">
    <property type="entry name" value="WGR_DNA_ligase"/>
    <property type="match status" value="1"/>
</dbReference>
<reference evidence="2 3" key="1">
    <citation type="submission" date="2018-03" db="EMBL/GenBank/DDBJ databases">
        <title>Genomic Encyclopedia of Archaeal and Bacterial Type Strains, Phase II (KMG-II): from individual species to whole genera.</title>
        <authorList>
            <person name="Goeker M."/>
        </authorList>
    </citation>
    <scope>NUCLEOTIDE SEQUENCE [LARGE SCALE GENOMIC DNA]</scope>
    <source>
        <strain evidence="2 3">DSM 28354</strain>
    </source>
</reference>
<dbReference type="Pfam" id="PF05406">
    <property type="entry name" value="WGR"/>
    <property type="match status" value="1"/>
</dbReference>
<evidence type="ECO:0000313" key="3">
    <source>
        <dbReference type="Proteomes" id="UP000238375"/>
    </source>
</evidence>
<keyword evidence="3" id="KW-1185">Reference proteome</keyword>
<dbReference type="AlphaFoldDB" id="A0A2T0TEK8"/>
<dbReference type="RefSeq" id="WP_106136533.1">
    <property type="nucleotide sequence ID" value="NZ_PVTE01000003.1"/>
</dbReference>